<dbReference type="AlphaFoldDB" id="D5GEG9"/>
<evidence type="ECO:0000256" key="3">
    <source>
        <dbReference type="ARBA" id="ARBA00022989"/>
    </source>
</evidence>
<accession>D5GEG9</accession>
<name>D5GEG9_TUBMM</name>
<dbReference type="FunCoup" id="D5GEG9">
    <property type="interactions" value="12"/>
</dbReference>
<keyword evidence="3 5" id="KW-1133">Transmembrane helix</keyword>
<dbReference type="HOGENOM" id="CLU_115063_1_0_1"/>
<keyword evidence="2 5" id="KW-0812">Transmembrane</keyword>
<gene>
    <name evidence="6" type="ORF">GSTUM_00006479001</name>
</gene>
<evidence type="ECO:0000313" key="7">
    <source>
        <dbReference type="Proteomes" id="UP000006911"/>
    </source>
</evidence>
<evidence type="ECO:0000256" key="2">
    <source>
        <dbReference type="ARBA" id="ARBA00022692"/>
    </source>
</evidence>
<evidence type="ECO:0000256" key="1">
    <source>
        <dbReference type="ARBA" id="ARBA00004370"/>
    </source>
</evidence>
<protein>
    <submittedName>
        <fullName evidence="6">(Perigord truffle) hypothetical protein</fullName>
    </submittedName>
</protein>
<comment type="subcellular location">
    <subcellularLocation>
        <location evidence="1">Membrane</location>
    </subcellularLocation>
</comment>
<dbReference type="STRING" id="656061.D5GEG9"/>
<keyword evidence="4 5" id="KW-0472">Membrane</keyword>
<dbReference type="RefSeq" id="XP_002838721.1">
    <property type="nucleotide sequence ID" value="XM_002838675.1"/>
</dbReference>
<keyword evidence="7" id="KW-1185">Reference proteome</keyword>
<evidence type="ECO:0000313" key="6">
    <source>
        <dbReference type="EMBL" id="CAZ82912.1"/>
    </source>
</evidence>
<dbReference type="InParanoid" id="D5GEG9"/>
<organism evidence="6 7">
    <name type="scientific">Tuber melanosporum (strain Mel28)</name>
    <name type="common">Perigord black truffle</name>
    <dbReference type="NCBI Taxonomy" id="656061"/>
    <lineage>
        <taxon>Eukaryota</taxon>
        <taxon>Fungi</taxon>
        <taxon>Dikarya</taxon>
        <taxon>Ascomycota</taxon>
        <taxon>Pezizomycotina</taxon>
        <taxon>Pezizomycetes</taxon>
        <taxon>Pezizales</taxon>
        <taxon>Tuberaceae</taxon>
        <taxon>Tuber</taxon>
    </lineage>
</organism>
<dbReference type="Proteomes" id="UP000006911">
    <property type="component" value="Unassembled WGS sequence"/>
</dbReference>
<dbReference type="InterPro" id="IPR056552">
    <property type="entry name" value="Ribonucl_Kappa"/>
</dbReference>
<dbReference type="KEGG" id="tml:GSTUM_00006479001"/>
<dbReference type="Pfam" id="PF23489">
    <property type="entry name" value="V-ATPase_su_f"/>
    <property type="match status" value="1"/>
</dbReference>
<feature type="transmembrane region" description="Helical" evidence="5">
    <location>
        <begin position="7"/>
        <end position="31"/>
    </location>
</feature>
<reference evidence="6 7" key="1">
    <citation type="journal article" date="2010" name="Nature">
        <title>Perigord black truffle genome uncovers evolutionary origins and mechanisms of symbiosis.</title>
        <authorList>
            <person name="Martin F."/>
            <person name="Kohler A."/>
            <person name="Murat C."/>
            <person name="Balestrini R."/>
            <person name="Coutinho P.M."/>
            <person name="Jaillon O."/>
            <person name="Montanini B."/>
            <person name="Morin E."/>
            <person name="Noel B."/>
            <person name="Percudani R."/>
            <person name="Porcel B."/>
            <person name="Rubini A."/>
            <person name="Amicucci A."/>
            <person name="Amselem J."/>
            <person name="Anthouard V."/>
            <person name="Arcioni S."/>
            <person name="Artiguenave F."/>
            <person name="Aury J.M."/>
            <person name="Ballario P."/>
            <person name="Bolchi A."/>
            <person name="Brenna A."/>
            <person name="Brun A."/>
            <person name="Buee M."/>
            <person name="Cantarel B."/>
            <person name="Chevalier G."/>
            <person name="Couloux A."/>
            <person name="Da Silva C."/>
            <person name="Denoeud F."/>
            <person name="Duplessis S."/>
            <person name="Ghignone S."/>
            <person name="Hilselberger B."/>
            <person name="Iotti M."/>
            <person name="Marcais B."/>
            <person name="Mello A."/>
            <person name="Miranda M."/>
            <person name="Pacioni G."/>
            <person name="Quesneville H."/>
            <person name="Riccioni C."/>
            <person name="Ruotolo R."/>
            <person name="Splivallo R."/>
            <person name="Stocchi V."/>
            <person name="Tisserant E."/>
            <person name="Viscomi A.R."/>
            <person name="Zambonelli A."/>
            <person name="Zampieri E."/>
            <person name="Henrissat B."/>
            <person name="Lebrun M.H."/>
            <person name="Paolocci F."/>
            <person name="Bonfante P."/>
            <person name="Ottonello S."/>
            <person name="Wincker P."/>
        </authorList>
    </citation>
    <scope>NUCLEOTIDE SEQUENCE [LARGE SCALE GENOMIC DNA]</scope>
    <source>
        <strain evidence="6 7">Mel28</strain>
    </source>
</reference>
<feature type="transmembrane region" description="Helical" evidence="5">
    <location>
        <begin position="51"/>
        <end position="75"/>
    </location>
</feature>
<proteinExistence type="predicted"/>
<dbReference type="GO" id="GO:0016020">
    <property type="term" value="C:membrane"/>
    <property type="evidence" value="ECO:0007669"/>
    <property type="project" value="UniProtKB-SubCell"/>
</dbReference>
<dbReference type="EMBL" id="FN430175">
    <property type="protein sequence ID" value="CAZ82912.1"/>
    <property type="molecule type" value="Genomic_DNA"/>
</dbReference>
<sequence>MKPMFSLFNVWSCIVTSALGIVILSVLGALFRSGHETMVGSTGDPEDGEKVAGILFGAVMVYAGFLVFCSGQAWLHSRERRVQLQ</sequence>
<evidence type="ECO:0000256" key="5">
    <source>
        <dbReference type="SAM" id="Phobius"/>
    </source>
</evidence>
<dbReference type="OMA" id="LNAWSCV"/>
<dbReference type="GeneID" id="9181543"/>
<dbReference type="eggNOG" id="ENOG502S504">
    <property type="taxonomic scope" value="Eukaryota"/>
</dbReference>
<evidence type="ECO:0000256" key="4">
    <source>
        <dbReference type="ARBA" id="ARBA00023136"/>
    </source>
</evidence>